<keyword evidence="1" id="KW-1133">Transmembrane helix</keyword>
<gene>
    <name evidence="2" type="ordered locus">Metho_2532</name>
</gene>
<evidence type="ECO:0000313" key="3">
    <source>
        <dbReference type="Proteomes" id="UP000010866"/>
    </source>
</evidence>
<keyword evidence="1" id="KW-0472">Membrane</keyword>
<dbReference type="AlphaFoldDB" id="L0KZY7"/>
<name>L0KZY7_METHD</name>
<dbReference type="Gene3D" id="3.40.30.10">
    <property type="entry name" value="Glutaredoxin"/>
    <property type="match status" value="1"/>
</dbReference>
<dbReference type="Proteomes" id="UP000010866">
    <property type="component" value="Plasmid pMETHO01"/>
</dbReference>
<sequence precursor="true">MRIVYTILFCMLALTITANISSASNNSINIYLFKSDTCSPCNITEKILYEKIQSYPNVDLHFITIDNKQGYSQYQDFGIAYNMINEASSVPAIFIGNDYIVGYKDGIGNDIEELIKKYQNGTSGTKGDMVFTAPELITKQWFSENYLKDVVVQGNTGLNIYVFYTSFCGPCADLVNHINSGKWGENVHFYLFNVSSGNITDEIYADRMNTAFLNAFVIKDRVYPQIFVGDDFYKGYEPSMLEKMVEYYSSNLTQNSRSNVVFGRYSDEFKSYAKTRALLEKGTNITVKPTHKNDQNELFIDTNVKTTPNTMGSLLTSSKSIPLWILMMLSIVYLLYKRIRT</sequence>
<accession>L0KZY7</accession>
<keyword evidence="3" id="KW-1185">Reference proteome</keyword>
<evidence type="ECO:0000256" key="1">
    <source>
        <dbReference type="SAM" id="Phobius"/>
    </source>
</evidence>
<dbReference type="SUPFAM" id="SSF52833">
    <property type="entry name" value="Thioredoxin-like"/>
    <property type="match status" value="1"/>
</dbReference>
<geneLocation type="plasmid" evidence="2 3">
    <name>pMETHO01</name>
</geneLocation>
<feature type="transmembrane region" description="Helical" evidence="1">
    <location>
        <begin position="321"/>
        <end position="336"/>
    </location>
</feature>
<protein>
    <recommendedName>
        <fullName evidence="4">Thioredoxin domain-containing protein</fullName>
    </recommendedName>
</protein>
<keyword evidence="1" id="KW-0812">Transmembrane</keyword>
<proteinExistence type="predicted"/>
<dbReference type="KEGG" id="mhz:Metho_2532"/>
<dbReference type="EMBL" id="CP003363">
    <property type="protein sequence ID" value="AGB50671.1"/>
    <property type="molecule type" value="Genomic_DNA"/>
</dbReference>
<evidence type="ECO:0000313" key="2">
    <source>
        <dbReference type="EMBL" id="AGB50671.1"/>
    </source>
</evidence>
<reference evidence="3" key="1">
    <citation type="submission" date="2012-02" db="EMBL/GenBank/DDBJ databases">
        <title>Complete sequence of plasmid of Methanomethylovorans hollandica DSM 15978.</title>
        <authorList>
            <person name="Lucas S."/>
            <person name="Copeland A."/>
            <person name="Lapidus A."/>
            <person name="Glavina del Rio T."/>
            <person name="Dalin E."/>
            <person name="Tice H."/>
            <person name="Bruce D."/>
            <person name="Goodwin L."/>
            <person name="Pitluck S."/>
            <person name="Peters L."/>
            <person name="Mikhailova N."/>
            <person name="Held B."/>
            <person name="Kyrpides N."/>
            <person name="Mavromatis K."/>
            <person name="Ivanova N."/>
            <person name="Brettin T."/>
            <person name="Detter J.C."/>
            <person name="Han C."/>
            <person name="Larimer F."/>
            <person name="Land M."/>
            <person name="Hauser L."/>
            <person name="Markowitz V."/>
            <person name="Cheng J.-F."/>
            <person name="Hugenholtz P."/>
            <person name="Woyke T."/>
            <person name="Wu D."/>
            <person name="Spring S."/>
            <person name="Schroeder M."/>
            <person name="Brambilla E."/>
            <person name="Klenk H.-P."/>
            <person name="Eisen J.A."/>
        </authorList>
    </citation>
    <scope>NUCLEOTIDE SEQUENCE [LARGE SCALE GENOMIC DNA]</scope>
    <source>
        <strain evidence="3">DSM 15978 / NBRC 107637 / DMS1</strain>
        <plasmid evidence="3">Plasmid pMETHO01</plasmid>
    </source>
</reference>
<dbReference type="InterPro" id="IPR036249">
    <property type="entry name" value="Thioredoxin-like_sf"/>
</dbReference>
<keyword evidence="2" id="KW-0614">Plasmid</keyword>
<evidence type="ECO:0008006" key="4">
    <source>
        <dbReference type="Google" id="ProtNLM"/>
    </source>
</evidence>
<dbReference type="HOGENOM" id="CLU_812842_0_0_2"/>
<organism evidence="2 3">
    <name type="scientific">Methanomethylovorans hollandica (strain DSM 15978 / NBRC 107637 / DMS1)</name>
    <dbReference type="NCBI Taxonomy" id="867904"/>
    <lineage>
        <taxon>Archaea</taxon>
        <taxon>Methanobacteriati</taxon>
        <taxon>Methanobacteriota</taxon>
        <taxon>Stenosarchaea group</taxon>
        <taxon>Methanomicrobia</taxon>
        <taxon>Methanosarcinales</taxon>
        <taxon>Methanosarcinaceae</taxon>
        <taxon>Methanomethylovorans</taxon>
    </lineage>
</organism>